<evidence type="ECO:0000313" key="1">
    <source>
        <dbReference type="EMBL" id="KHF97506.1"/>
    </source>
</evidence>
<dbReference type="AlphaFoldDB" id="A0A0B0MAY6"/>
<organism evidence="1 2">
    <name type="scientific">Gossypium arboreum</name>
    <name type="common">Tree cotton</name>
    <name type="synonym">Gossypium nanking</name>
    <dbReference type="NCBI Taxonomy" id="29729"/>
    <lineage>
        <taxon>Eukaryota</taxon>
        <taxon>Viridiplantae</taxon>
        <taxon>Streptophyta</taxon>
        <taxon>Embryophyta</taxon>
        <taxon>Tracheophyta</taxon>
        <taxon>Spermatophyta</taxon>
        <taxon>Magnoliopsida</taxon>
        <taxon>eudicotyledons</taxon>
        <taxon>Gunneridae</taxon>
        <taxon>Pentapetalae</taxon>
        <taxon>rosids</taxon>
        <taxon>malvids</taxon>
        <taxon>Malvales</taxon>
        <taxon>Malvaceae</taxon>
        <taxon>Malvoideae</taxon>
        <taxon>Gossypium</taxon>
    </lineage>
</organism>
<keyword evidence="2" id="KW-1185">Reference proteome</keyword>
<evidence type="ECO:0000313" key="2">
    <source>
        <dbReference type="Proteomes" id="UP000032142"/>
    </source>
</evidence>
<sequence length="47" mass="5516">MPSSQTWSYMLPHFNATVLDRVLHESNMISMSQTWSYTKTHIENPMS</sequence>
<dbReference type="Proteomes" id="UP000032142">
    <property type="component" value="Unassembled WGS sequence"/>
</dbReference>
<accession>A0A0B0MAY6</accession>
<dbReference type="EMBL" id="JRRC01009494">
    <property type="protein sequence ID" value="KHF97506.1"/>
    <property type="molecule type" value="Genomic_DNA"/>
</dbReference>
<reference evidence="2" key="1">
    <citation type="submission" date="2014-09" db="EMBL/GenBank/DDBJ databases">
        <authorList>
            <person name="Mudge J."/>
            <person name="Ramaraj T."/>
            <person name="Lindquist I.E."/>
            <person name="Bharti A.K."/>
            <person name="Sundararajan A."/>
            <person name="Cameron C.T."/>
            <person name="Woodward J.E."/>
            <person name="May G.D."/>
            <person name="Brubaker C."/>
            <person name="Broadhvest J."/>
            <person name="Wilkins T.A."/>
        </authorList>
    </citation>
    <scope>NUCLEOTIDE SEQUENCE</scope>
    <source>
        <strain evidence="2">cv. AKA8401</strain>
    </source>
</reference>
<gene>
    <name evidence="1" type="ORF">F383_36658</name>
</gene>
<comment type="caution">
    <text evidence="1">The sequence shown here is derived from an EMBL/GenBank/DDBJ whole genome shotgun (WGS) entry which is preliminary data.</text>
</comment>
<protein>
    <submittedName>
        <fullName evidence="1">Uncharacterized protein</fullName>
    </submittedName>
</protein>
<proteinExistence type="predicted"/>
<name>A0A0B0MAY6_GOSAR</name>